<evidence type="ECO:0000313" key="12">
    <source>
        <dbReference type="Proteomes" id="UP001431783"/>
    </source>
</evidence>
<name>A0AAW1TSP3_9CUCU</name>
<evidence type="ECO:0000256" key="3">
    <source>
        <dbReference type="ARBA" id="ARBA00022679"/>
    </source>
</evidence>
<evidence type="ECO:0000256" key="10">
    <source>
        <dbReference type="RuleBase" id="RU361115"/>
    </source>
</evidence>
<evidence type="ECO:0000256" key="4">
    <source>
        <dbReference type="ARBA" id="ARBA00022692"/>
    </source>
</evidence>
<keyword evidence="3 10" id="KW-0808">Transferase</keyword>
<protein>
    <recommendedName>
        <fullName evidence="10">Elongation of very long chain fatty acids protein</fullName>
        <ecNumber evidence="10">2.3.1.199</ecNumber>
    </recommendedName>
    <alternativeName>
        <fullName evidence="10">Very-long-chain 3-oxoacyl-CoA synthase</fullName>
    </alternativeName>
</protein>
<feature type="transmembrane region" description="Helical" evidence="10">
    <location>
        <begin position="207"/>
        <end position="224"/>
    </location>
</feature>
<evidence type="ECO:0000256" key="1">
    <source>
        <dbReference type="ARBA" id="ARBA00004141"/>
    </source>
</evidence>
<comment type="caution">
    <text evidence="11">The sequence shown here is derived from an EMBL/GenBank/DDBJ whole genome shotgun (WGS) entry which is preliminary data.</text>
</comment>
<dbReference type="InterPro" id="IPR030457">
    <property type="entry name" value="ELO_CS"/>
</dbReference>
<keyword evidence="12" id="KW-1185">Reference proteome</keyword>
<proteinExistence type="inferred from homology"/>
<dbReference type="EC" id="2.3.1.199" evidence="10"/>
<comment type="subcellular location">
    <subcellularLocation>
        <location evidence="1">Membrane</location>
        <topology evidence="1">Multi-pass membrane protein</topology>
    </subcellularLocation>
</comment>
<keyword evidence="9 10" id="KW-0275">Fatty acid biosynthesis</keyword>
<feature type="transmembrane region" description="Helical" evidence="10">
    <location>
        <begin position="145"/>
        <end position="162"/>
    </location>
</feature>
<gene>
    <name evidence="11" type="ORF">WA026_014159</name>
</gene>
<dbReference type="EMBL" id="JARQZJ010000007">
    <property type="protein sequence ID" value="KAK9871708.1"/>
    <property type="molecule type" value="Genomic_DNA"/>
</dbReference>
<keyword evidence="5 10" id="KW-0276">Fatty acid metabolism</keyword>
<feature type="transmembrane region" description="Helical" evidence="10">
    <location>
        <begin position="34"/>
        <end position="51"/>
    </location>
</feature>
<reference evidence="11 12" key="1">
    <citation type="submission" date="2023-03" db="EMBL/GenBank/DDBJ databases">
        <title>Genome insight into feeding habits of ladybird beetles.</title>
        <authorList>
            <person name="Li H.-S."/>
            <person name="Huang Y.-H."/>
            <person name="Pang H."/>
        </authorList>
    </citation>
    <scope>NUCLEOTIDE SEQUENCE [LARGE SCALE GENOMIC DNA]</scope>
    <source>
        <strain evidence="11">SYSU_2023b</strain>
        <tissue evidence="11">Whole body</tissue>
    </source>
</reference>
<dbReference type="GO" id="GO:0019367">
    <property type="term" value="P:fatty acid elongation, saturated fatty acid"/>
    <property type="evidence" value="ECO:0007669"/>
    <property type="project" value="TreeGrafter"/>
</dbReference>
<keyword evidence="4 10" id="KW-0812">Transmembrane</keyword>
<dbReference type="PANTHER" id="PTHR11157">
    <property type="entry name" value="FATTY ACID ACYL TRANSFERASE-RELATED"/>
    <property type="match status" value="1"/>
</dbReference>
<dbReference type="Proteomes" id="UP001431783">
    <property type="component" value="Unassembled WGS sequence"/>
</dbReference>
<dbReference type="GO" id="GO:0005789">
    <property type="term" value="C:endoplasmic reticulum membrane"/>
    <property type="evidence" value="ECO:0007669"/>
    <property type="project" value="TreeGrafter"/>
</dbReference>
<sequence length="266" mass="31863">MALILKKLYQSYFWIFDELADHRTDDWFLLEGPWYPAIIMIAYLYFVFKIGPAIMKNRPAFELKYTLIAYNIIQIFLNGYLLIRGVHMARDINWICAEVDFTDNPTTRLTLKLAYLYFIVKIIDLFDTVFFILRKRERQVTFLHVYHHFGMIFLSWAGTKFLPGGHSLFVGLFNIIVHMVMYFYYLISAWDSKYKRSLWWKKHITQLQLLQFGALFIMFGSLLFQPNCKYPKFPAVAFVSQNIFVFLLFGDFYYKTYIKEKPSKCK</sequence>
<evidence type="ECO:0000256" key="5">
    <source>
        <dbReference type="ARBA" id="ARBA00022832"/>
    </source>
</evidence>
<evidence type="ECO:0000256" key="9">
    <source>
        <dbReference type="ARBA" id="ARBA00023160"/>
    </source>
</evidence>
<keyword evidence="2 10" id="KW-0444">Lipid biosynthesis</keyword>
<feature type="transmembrane region" description="Helical" evidence="10">
    <location>
        <begin position="114"/>
        <end position="133"/>
    </location>
</feature>
<dbReference type="InterPro" id="IPR002076">
    <property type="entry name" value="ELO_fam"/>
</dbReference>
<evidence type="ECO:0000256" key="8">
    <source>
        <dbReference type="ARBA" id="ARBA00023136"/>
    </source>
</evidence>
<feature type="transmembrane region" description="Helical" evidence="10">
    <location>
        <begin position="236"/>
        <end position="254"/>
    </location>
</feature>
<comment type="similarity">
    <text evidence="10">Belongs to the ELO family.</text>
</comment>
<dbReference type="GO" id="GO:0009922">
    <property type="term" value="F:fatty acid elongase activity"/>
    <property type="evidence" value="ECO:0007669"/>
    <property type="project" value="UniProtKB-EC"/>
</dbReference>
<dbReference type="GO" id="GO:0034625">
    <property type="term" value="P:fatty acid elongation, monounsaturated fatty acid"/>
    <property type="evidence" value="ECO:0007669"/>
    <property type="project" value="TreeGrafter"/>
</dbReference>
<accession>A0AAW1TSP3</accession>
<dbReference type="GO" id="GO:0034626">
    <property type="term" value="P:fatty acid elongation, polyunsaturated fatty acid"/>
    <property type="evidence" value="ECO:0007669"/>
    <property type="project" value="TreeGrafter"/>
</dbReference>
<evidence type="ECO:0000313" key="11">
    <source>
        <dbReference type="EMBL" id="KAK9871708.1"/>
    </source>
</evidence>
<feature type="transmembrane region" description="Helical" evidence="10">
    <location>
        <begin position="168"/>
        <end position="187"/>
    </location>
</feature>
<evidence type="ECO:0000256" key="6">
    <source>
        <dbReference type="ARBA" id="ARBA00022989"/>
    </source>
</evidence>
<keyword evidence="7 10" id="KW-0443">Lipid metabolism</keyword>
<dbReference type="PROSITE" id="PS01188">
    <property type="entry name" value="ELO"/>
    <property type="match status" value="1"/>
</dbReference>
<dbReference type="AlphaFoldDB" id="A0AAW1TSP3"/>
<feature type="transmembrane region" description="Helical" evidence="10">
    <location>
        <begin position="63"/>
        <end position="83"/>
    </location>
</feature>
<dbReference type="GO" id="GO:0030148">
    <property type="term" value="P:sphingolipid biosynthetic process"/>
    <property type="evidence" value="ECO:0007669"/>
    <property type="project" value="TreeGrafter"/>
</dbReference>
<organism evidence="11 12">
    <name type="scientific">Henosepilachna vigintioctopunctata</name>
    <dbReference type="NCBI Taxonomy" id="420089"/>
    <lineage>
        <taxon>Eukaryota</taxon>
        <taxon>Metazoa</taxon>
        <taxon>Ecdysozoa</taxon>
        <taxon>Arthropoda</taxon>
        <taxon>Hexapoda</taxon>
        <taxon>Insecta</taxon>
        <taxon>Pterygota</taxon>
        <taxon>Neoptera</taxon>
        <taxon>Endopterygota</taxon>
        <taxon>Coleoptera</taxon>
        <taxon>Polyphaga</taxon>
        <taxon>Cucujiformia</taxon>
        <taxon>Coccinelloidea</taxon>
        <taxon>Coccinellidae</taxon>
        <taxon>Epilachninae</taxon>
        <taxon>Epilachnini</taxon>
        <taxon>Henosepilachna</taxon>
    </lineage>
</organism>
<comment type="catalytic activity">
    <reaction evidence="10">
        <text>a very-long-chain acyl-CoA + malonyl-CoA + H(+) = a very-long-chain 3-oxoacyl-CoA + CO2 + CoA</text>
        <dbReference type="Rhea" id="RHEA:32727"/>
        <dbReference type="ChEBI" id="CHEBI:15378"/>
        <dbReference type="ChEBI" id="CHEBI:16526"/>
        <dbReference type="ChEBI" id="CHEBI:57287"/>
        <dbReference type="ChEBI" id="CHEBI:57384"/>
        <dbReference type="ChEBI" id="CHEBI:90725"/>
        <dbReference type="ChEBI" id="CHEBI:90736"/>
        <dbReference type="EC" id="2.3.1.199"/>
    </reaction>
</comment>
<keyword evidence="8 10" id="KW-0472">Membrane</keyword>
<dbReference type="PANTHER" id="PTHR11157:SF21">
    <property type="entry name" value="ELONGATION OF VERY LONG CHAIN FATTY ACIDS PROTEIN"/>
    <property type="match status" value="1"/>
</dbReference>
<keyword evidence="6 10" id="KW-1133">Transmembrane helix</keyword>
<dbReference type="GO" id="GO:0042761">
    <property type="term" value="P:very long-chain fatty acid biosynthetic process"/>
    <property type="evidence" value="ECO:0007669"/>
    <property type="project" value="TreeGrafter"/>
</dbReference>
<evidence type="ECO:0000256" key="7">
    <source>
        <dbReference type="ARBA" id="ARBA00023098"/>
    </source>
</evidence>
<dbReference type="Pfam" id="PF01151">
    <property type="entry name" value="ELO"/>
    <property type="match status" value="1"/>
</dbReference>
<evidence type="ECO:0000256" key="2">
    <source>
        <dbReference type="ARBA" id="ARBA00022516"/>
    </source>
</evidence>